<reference evidence="4 5" key="1">
    <citation type="submission" date="2020-08" db="EMBL/GenBank/DDBJ databases">
        <title>Genome sequence of Diaphorobacter ruginosibacter DSM 27467T.</title>
        <authorList>
            <person name="Hyun D.-W."/>
            <person name="Bae J.-W."/>
        </authorList>
    </citation>
    <scope>NUCLEOTIDE SEQUENCE [LARGE SCALE GENOMIC DNA]</scope>
    <source>
        <strain evidence="4 5">DSM 27467</strain>
    </source>
</reference>
<dbReference type="RefSeq" id="WP_187597656.1">
    <property type="nucleotide sequence ID" value="NZ_CP060714.1"/>
</dbReference>
<gene>
    <name evidence="4" type="ORF">H9K76_00390</name>
</gene>
<name>A0A7G9RP77_9BURK</name>
<feature type="domain" description="Glycosyl transferase family 1" evidence="2">
    <location>
        <begin position="205"/>
        <end position="356"/>
    </location>
</feature>
<evidence type="ECO:0000256" key="1">
    <source>
        <dbReference type="SAM" id="MobiDB-lite"/>
    </source>
</evidence>
<dbReference type="GO" id="GO:0016757">
    <property type="term" value="F:glycosyltransferase activity"/>
    <property type="evidence" value="ECO:0007669"/>
    <property type="project" value="InterPro"/>
</dbReference>
<dbReference type="Pfam" id="PF13439">
    <property type="entry name" value="Glyco_transf_4"/>
    <property type="match status" value="1"/>
</dbReference>
<proteinExistence type="predicted"/>
<protein>
    <submittedName>
        <fullName evidence="4">Glycosyltransferase family 4 protein</fullName>
    </submittedName>
</protein>
<feature type="region of interest" description="Disordered" evidence="1">
    <location>
        <begin position="1"/>
        <end position="22"/>
    </location>
</feature>
<dbReference type="Gene3D" id="3.40.50.2000">
    <property type="entry name" value="Glycogen Phosphorylase B"/>
    <property type="match status" value="2"/>
</dbReference>
<evidence type="ECO:0000259" key="2">
    <source>
        <dbReference type="Pfam" id="PF00534"/>
    </source>
</evidence>
<dbReference type="EMBL" id="CP060714">
    <property type="protein sequence ID" value="QNN57402.1"/>
    <property type="molecule type" value="Genomic_DNA"/>
</dbReference>
<feature type="domain" description="Glycosyltransferase subfamily 4-like N-terminal" evidence="3">
    <location>
        <begin position="34"/>
        <end position="189"/>
    </location>
</feature>
<dbReference type="PANTHER" id="PTHR12526">
    <property type="entry name" value="GLYCOSYLTRANSFERASE"/>
    <property type="match status" value="1"/>
</dbReference>
<keyword evidence="5" id="KW-1185">Reference proteome</keyword>
<dbReference type="AlphaFoldDB" id="A0A7G9RP77"/>
<dbReference type="InterPro" id="IPR028098">
    <property type="entry name" value="Glyco_trans_4-like_N"/>
</dbReference>
<dbReference type="SUPFAM" id="SSF53756">
    <property type="entry name" value="UDP-Glycosyltransferase/glycogen phosphorylase"/>
    <property type="match status" value="1"/>
</dbReference>
<accession>A0A7G9RP77</accession>
<dbReference type="Proteomes" id="UP000515811">
    <property type="component" value="Chromosome"/>
</dbReference>
<dbReference type="CDD" id="cd03801">
    <property type="entry name" value="GT4_PimA-like"/>
    <property type="match status" value="1"/>
</dbReference>
<evidence type="ECO:0000313" key="5">
    <source>
        <dbReference type="Proteomes" id="UP000515811"/>
    </source>
</evidence>
<evidence type="ECO:0000259" key="3">
    <source>
        <dbReference type="Pfam" id="PF13439"/>
    </source>
</evidence>
<dbReference type="Pfam" id="PF00534">
    <property type="entry name" value="Glycos_transf_1"/>
    <property type="match status" value="1"/>
</dbReference>
<dbReference type="PANTHER" id="PTHR12526:SF630">
    <property type="entry name" value="GLYCOSYLTRANSFERASE"/>
    <property type="match status" value="1"/>
</dbReference>
<keyword evidence="4" id="KW-0808">Transferase</keyword>
<dbReference type="KEGG" id="drg:H9K76_00390"/>
<dbReference type="InterPro" id="IPR001296">
    <property type="entry name" value="Glyco_trans_1"/>
</dbReference>
<evidence type="ECO:0000313" key="4">
    <source>
        <dbReference type="EMBL" id="QNN57402.1"/>
    </source>
</evidence>
<sequence length="395" mass="42765">MPISTDSRSFPGDAGAPTGGRRPRVLHFVTGGFSGATQVALDLVRGHLAGGQFEPLLVLRRKRHTDPARVEALVREGIPVEVVAGWAHLATVLQLVKICRCFQPDILVAHGFSDHLWARYAGLIAHVPHLVHVEHNSRERYTWSRTRQMLWLSQRTDAIVGVSEGVRQALLARGTPPAKTLAISNGIRTAPFATAADHPWGERIPGIVMAARFARQKDHTTLIRAMALLRERGLTPPVKLAGGGKASAQKQARQLSEQLGLAGQVEFLGHHKDVPGLLMAHRICLLSTHWEGMPLSLIEGMAAGCTAIGTRAPGVQEVIAHEHNGLLVEHEDPASLADALARVLTEPGLGERLAAQGCHDANTLYTLERMISRYEALFGQILARGADATADFSRI</sequence>
<organism evidence="4 5">
    <name type="scientific">Diaphorobacter ruginosibacter</name>
    <dbReference type="NCBI Taxonomy" id="1715720"/>
    <lineage>
        <taxon>Bacteria</taxon>
        <taxon>Pseudomonadati</taxon>
        <taxon>Pseudomonadota</taxon>
        <taxon>Betaproteobacteria</taxon>
        <taxon>Burkholderiales</taxon>
        <taxon>Comamonadaceae</taxon>
        <taxon>Diaphorobacter</taxon>
    </lineage>
</organism>